<organism evidence="3 4">
    <name type="scientific">Brachybacterium endophyticum</name>
    <dbReference type="NCBI Taxonomy" id="2182385"/>
    <lineage>
        <taxon>Bacteria</taxon>
        <taxon>Bacillati</taxon>
        <taxon>Actinomycetota</taxon>
        <taxon>Actinomycetes</taxon>
        <taxon>Micrococcales</taxon>
        <taxon>Dermabacteraceae</taxon>
        <taxon>Brachybacterium</taxon>
    </lineage>
</organism>
<dbReference type="OrthoDB" id="3194870at2"/>
<proteinExistence type="predicted"/>
<gene>
    <name evidence="3" type="ORF">DEO23_09560</name>
</gene>
<dbReference type="PANTHER" id="PTHR43130:SF3">
    <property type="entry name" value="HTH-TYPE TRANSCRIPTIONAL REGULATOR RV1931C"/>
    <property type="match status" value="1"/>
</dbReference>
<dbReference type="Proteomes" id="UP000245590">
    <property type="component" value="Unassembled WGS sequence"/>
</dbReference>
<protein>
    <submittedName>
        <fullName evidence="3">DJ-1/PfpI family protein</fullName>
    </submittedName>
</protein>
<feature type="domain" description="DJ-1/PfpI" evidence="2">
    <location>
        <begin position="5"/>
        <end position="173"/>
    </location>
</feature>
<dbReference type="CDD" id="cd03139">
    <property type="entry name" value="GATase1_PfpI_2"/>
    <property type="match status" value="1"/>
</dbReference>
<dbReference type="EMBL" id="QFKX01000003">
    <property type="protein sequence ID" value="PWH06053.1"/>
    <property type="molecule type" value="Genomic_DNA"/>
</dbReference>
<dbReference type="PANTHER" id="PTHR43130">
    <property type="entry name" value="ARAC-FAMILY TRANSCRIPTIONAL REGULATOR"/>
    <property type="match status" value="1"/>
</dbReference>
<evidence type="ECO:0000313" key="3">
    <source>
        <dbReference type="EMBL" id="PWH06053.1"/>
    </source>
</evidence>
<name>A0A2U2RJL3_9MICO</name>
<reference evidence="3 4" key="1">
    <citation type="submission" date="2018-05" db="EMBL/GenBank/DDBJ databases">
        <title>Brachybacterium sp. M1HQ-2T, whole genome shotgun sequence.</title>
        <authorList>
            <person name="Tuo L."/>
        </authorList>
    </citation>
    <scope>NUCLEOTIDE SEQUENCE [LARGE SCALE GENOMIC DNA]</scope>
    <source>
        <strain evidence="3 4">M1HQ-2</strain>
    </source>
</reference>
<evidence type="ECO:0000256" key="1">
    <source>
        <dbReference type="SAM" id="MobiDB-lite"/>
    </source>
</evidence>
<feature type="region of interest" description="Disordered" evidence="1">
    <location>
        <begin position="187"/>
        <end position="213"/>
    </location>
</feature>
<dbReference type="AlphaFoldDB" id="A0A2U2RJL3"/>
<dbReference type="Pfam" id="PF01965">
    <property type="entry name" value="DJ-1_PfpI"/>
    <property type="match status" value="1"/>
</dbReference>
<dbReference type="RefSeq" id="WP_109275800.1">
    <property type="nucleotide sequence ID" value="NZ_QFKX01000003.1"/>
</dbReference>
<dbReference type="Gene3D" id="3.40.50.880">
    <property type="match status" value="1"/>
</dbReference>
<evidence type="ECO:0000259" key="2">
    <source>
        <dbReference type="Pfam" id="PF01965"/>
    </source>
</evidence>
<dbReference type="InterPro" id="IPR052158">
    <property type="entry name" value="INH-QAR"/>
</dbReference>
<evidence type="ECO:0000313" key="4">
    <source>
        <dbReference type="Proteomes" id="UP000245590"/>
    </source>
</evidence>
<dbReference type="SUPFAM" id="SSF52317">
    <property type="entry name" value="Class I glutamine amidotransferase-like"/>
    <property type="match status" value="1"/>
</dbReference>
<accession>A0A2U2RJL3</accession>
<comment type="caution">
    <text evidence="3">The sequence shown here is derived from an EMBL/GenBank/DDBJ whole genome shotgun (WGS) entry which is preliminary data.</text>
</comment>
<sequence>MTARTIAILLFDGVEELDAVGPWEVLAFWTQNFPDDDWRVVTASVGGEAITAAKGMVITPTTALEELERIDVLLHPGGRGTRTLYRDPEHLERIRRVAGDAELMTSVCTGSLVYAGAGLLQGRPATTHWRSLDLLHEIDPSIDVRGGQRWVDDGDVVTSAGVSAGIDMALHLVGRLVSPTRAIEVQRGIEYDPAPPRWDEDSSGPGAAERPGS</sequence>
<dbReference type="InterPro" id="IPR002818">
    <property type="entry name" value="DJ-1/PfpI"/>
</dbReference>
<keyword evidence="4" id="KW-1185">Reference proteome</keyword>
<dbReference type="InterPro" id="IPR029062">
    <property type="entry name" value="Class_I_gatase-like"/>
</dbReference>